<dbReference type="Gene3D" id="3.40.366.10">
    <property type="entry name" value="Malonyl-Coenzyme A Acyl Carrier Protein, domain 2"/>
    <property type="match status" value="1"/>
</dbReference>
<dbReference type="PROSITE" id="PS52019">
    <property type="entry name" value="PKS_MFAS_DH"/>
    <property type="match status" value="1"/>
</dbReference>
<feature type="compositionally biased region" description="Low complexity" evidence="11">
    <location>
        <begin position="1885"/>
        <end position="1897"/>
    </location>
</feature>
<dbReference type="InterPro" id="IPR001227">
    <property type="entry name" value="Ac_transferase_dom_sf"/>
</dbReference>
<dbReference type="InterPro" id="IPR016039">
    <property type="entry name" value="Thiolase-like"/>
</dbReference>
<sequence>MADETKLRDYLKRVSAELATTRERLRAAEDRAREPVAIVGTACRLPGGADDADALWDLVAAGTDAIGGYPADRGWDLDGAGGFLRDIAGFDPEFFGLSPREALTMDPQQRLALEVSWEALEHAGIDAATLKGADVGVFAGAFASGYAGGPAGSLHDDVRGGHLLTGLTTSVLSGRIAYTLGLEGPAVTVDTACSSSLVAVHLAARALRAGECALALAGGVTVHSTPEWLVWFTRQQGLASDGRCKAYGASADGMGMAEGAGMLVLERLSDARRHGHEVLAVIRGSAVNSDGASNGLTAPNGPAQQRVIRAALADAELEPSDVDVVEGHGTGTRLGDPIEAEALIAAYGTGRETPLLLGTVKSNIGHTQAAAGVAGILKLVSALRHGVVPPTLHAAAPTSEVDWSAGTVRLVTEATPWPDHGRPRRAAVSSFGISGTNAHVVLEQAPEPEPVPDAVRTLPAVAWPVSARTPEALAAQARRLAAAAERDPADIGWSLAAGRASLPHRAVVTGRDPAELRAGLAELADGEEAPNVVTGTAGTAGRTAFVFSGQGAQRRGMGRELYEAYPVFAAAFDEVCAELDRHLGRPVKSVVDSDLLDETQWAQAGLFAVEVALVALLKSWGIEPDVVAGHSIGELAAAYTAGVWSLADAARLVTARGRLMQALPRGGAMVAVTASEDEVLAVLADFPGAAVAAVNGPRSIVVSGVEGDVLAAAARLAETGTRTKRLSVSHAFHSPLMEPMLAEFGEVTASVTYHEPRLPLVAGAVTDPAYWVRHVREPVRFGDMVESLRSHGVRTFVEIGPDAALTPMVVPADGEVWLPALRRNRPEPVTVTSALAGLHVRGRTVSWAGFFDGAGARRVKLPTYAFQRTRLWLDGTAPEAAGHPLLGTALDVAGGEELLLTGRISLRSHPWLADHVVAGSVVVPGTALVELAVRAGDEAGCPRVAELLIESPMALPGRGGVEVQVTVAAPGDDGRRDLAVYARPDDGGAWTRHAAGVLAPDVGTAPGLAQWPPAGATPLDLDGFYPALAEAGLAYGPAFRGVTAAWRRDDELFAEVALPEGIDGGYAVHPALFDAALHVLGLDGGTRVPFAWSDVVVHATGATAARVRLAPADGGGVAVTLADSAGHPVVTAGSLTLRDFTPGTAAVVRDALFRLEWQQAEAPGTPETSGWVVLDGAPDVPGARRGASLGELAEAVRAGAEAPSTVVVRVPDSDSPAAAALELVQTWLALDELAAARLLAVTERAVDAGPGAPVRPAAAPAWGLLRTAAAEHPGRLLLSDVDDPATAGGLLAAGAGLGEAEFAVRGGELRVPRLVRGTAELAAPAGPWALGYASQGTLEALTLQASAERLLGPGEVRVAVRAAGVNFRDVLTVLGMYPGPAGPLGLEAAGVVVEVGSEVSGLAAGDAVMGIFTGAFAPTAVTDARLVIPKPAGWSWAEAAAAPVAFATAHHGLAGLARLTAGESVLVHAAAGGVGQAAVQLARHLGARVFGTASPAKWPVLGGCDRVASSRTLEFEDVFRAATEGRGVDVVLNALSGEFVDASLRLLAPGGRFVEMGKTDLRDPDGVWYRAFDLLETGAAGMGPVLAALSPLFASGVLRPLPVTCWDVRQAAEAFRFLSQGRNVGKVVLTLPAAPRPGTVLVTGASGGLGGLVAPHVARGARNVVLTSRRGIAAEGMPATVAAVAGRGAAVRVVACDAADRAGMTAVLGAIPASAPLRAVVHTAGVLDDAPVEALTPERLAAVLRPKADAARLLHELTRDQDLDAFVLFSSVSGIWGTPGQGNYAAANAFLDALALHRRAAGLPATALAWGPWDRADGMAGKLSEVDWTRLADRGLRPLSDADGLALLDTALAGAAPFVVPARVSGGSAPLLSGLTRRPPRRRTGAPAADPGLAGLAPEERERALLRAVRTQAALVLGMAGPDAVGAERSFRDLGFDSLTAVELRNRLSAATGLKLSPTLVFDHPVPAALAAHLARELTGPPQVFTALDGLRPLLAAVQDPAEKAKIVARLEALVADLNPGEPDDEHLDGATDDEIFSMLDTELGITGP</sequence>
<dbReference type="InterPro" id="IPR018201">
    <property type="entry name" value="Ketoacyl_synth_AS"/>
</dbReference>
<keyword evidence="7" id="KW-0045">Antibiotic biosynthesis</keyword>
<dbReference type="CDD" id="cd00833">
    <property type="entry name" value="PKS"/>
    <property type="match status" value="1"/>
</dbReference>
<dbReference type="PROSITE" id="PS50075">
    <property type="entry name" value="CARRIER"/>
    <property type="match status" value="1"/>
</dbReference>
<dbReference type="Pfam" id="PF02801">
    <property type="entry name" value="Ketoacyl-synt_C"/>
    <property type="match status" value="1"/>
</dbReference>
<dbReference type="PROSITE" id="PS01162">
    <property type="entry name" value="QOR_ZETA_CRYSTAL"/>
    <property type="match status" value="1"/>
</dbReference>
<dbReference type="SUPFAM" id="SSF55048">
    <property type="entry name" value="Probable ACP-binding domain of malonyl-CoA ACP transacylase"/>
    <property type="match status" value="1"/>
</dbReference>
<dbReference type="InterPro" id="IPR002364">
    <property type="entry name" value="Quin_OxRdtase/zeta-crystal_CS"/>
</dbReference>
<dbReference type="PANTHER" id="PTHR43775">
    <property type="entry name" value="FATTY ACID SYNTHASE"/>
    <property type="match status" value="1"/>
</dbReference>
<dbReference type="InterPro" id="IPR014031">
    <property type="entry name" value="Ketoacyl_synth_C"/>
</dbReference>
<dbReference type="Pfam" id="PF21089">
    <property type="entry name" value="PKS_DH_N"/>
    <property type="match status" value="1"/>
</dbReference>
<dbReference type="PROSITE" id="PS52004">
    <property type="entry name" value="KS3_2"/>
    <property type="match status" value="1"/>
</dbReference>
<keyword evidence="16" id="KW-1185">Reference proteome</keyword>
<keyword evidence="4" id="KW-0597">Phosphoprotein</keyword>
<dbReference type="SMART" id="SM00825">
    <property type="entry name" value="PKS_KS"/>
    <property type="match status" value="1"/>
</dbReference>
<dbReference type="InterPro" id="IPR042104">
    <property type="entry name" value="PKS_dehydratase_sf"/>
</dbReference>
<dbReference type="Pfam" id="PF00550">
    <property type="entry name" value="PP-binding"/>
    <property type="match status" value="1"/>
</dbReference>
<evidence type="ECO:0000256" key="3">
    <source>
        <dbReference type="ARBA" id="ARBA00022450"/>
    </source>
</evidence>
<evidence type="ECO:0000256" key="9">
    <source>
        <dbReference type="ARBA" id="ARBA00023315"/>
    </source>
</evidence>
<organism evidence="15 16">
    <name type="scientific">Amycolatopsis tolypomycina</name>
    <dbReference type="NCBI Taxonomy" id="208445"/>
    <lineage>
        <taxon>Bacteria</taxon>
        <taxon>Bacillati</taxon>
        <taxon>Actinomycetota</taxon>
        <taxon>Actinomycetes</taxon>
        <taxon>Pseudonocardiales</taxon>
        <taxon>Pseudonocardiaceae</taxon>
        <taxon>Amycolatopsis</taxon>
    </lineage>
</organism>
<dbReference type="EMBL" id="FNSO01000004">
    <property type="protein sequence ID" value="SEC54765.1"/>
    <property type="molecule type" value="Genomic_DNA"/>
</dbReference>
<dbReference type="Gene3D" id="3.30.70.3290">
    <property type="match status" value="1"/>
</dbReference>
<dbReference type="InterPro" id="IPR016035">
    <property type="entry name" value="Acyl_Trfase/lysoPLipase"/>
</dbReference>
<dbReference type="Gene3D" id="3.40.50.11460">
    <property type="match status" value="1"/>
</dbReference>
<evidence type="ECO:0000256" key="5">
    <source>
        <dbReference type="ARBA" id="ARBA00022679"/>
    </source>
</evidence>
<dbReference type="InterPro" id="IPR050091">
    <property type="entry name" value="PKS_NRPS_Biosynth_Enz"/>
</dbReference>
<dbReference type="GO" id="GO:0006633">
    <property type="term" value="P:fatty acid biosynthetic process"/>
    <property type="evidence" value="ECO:0007669"/>
    <property type="project" value="InterPro"/>
</dbReference>
<dbReference type="Pfam" id="PF08240">
    <property type="entry name" value="ADH_N"/>
    <property type="match status" value="1"/>
</dbReference>
<dbReference type="FunFam" id="3.40.47.10:FF:000019">
    <property type="entry name" value="Polyketide synthase type I"/>
    <property type="match status" value="1"/>
</dbReference>
<dbReference type="PROSITE" id="PS00606">
    <property type="entry name" value="KS3_1"/>
    <property type="match status" value="1"/>
</dbReference>
<comment type="cofactor">
    <cofactor evidence="1">
        <name>pantetheine 4'-phosphate</name>
        <dbReference type="ChEBI" id="CHEBI:47942"/>
    </cofactor>
</comment>
<dbReference type="SMART" id="SM00823">
    <property type="entry name" value="PKS_PP"/>
    <property type="match status" value="1"/>
</dbReference>
<dbReference type="GO" id="GO:0033068">
    <property type="term" value="P:macrolide biosynthetic process"/>
    <property type="evidence" value="ECO:0007669"/>
    <property type="project" value="UniProtKB-ARBA"/>
</dbReference>
<dbReference type="InterPro" id="IPR049900">
    <property type="entry name" value="PKS_mFAS_DH"/>
</dbReference>
<dbReference type="InterPro" id="IPR020807">
    <property type="entry name" value="PKS_DH"/>
</dbReference>
<feature type="active site" description="Proton acceptor; for dehydratase activity" evidence="10">
    <location>
        <position position="915"/>
    </location>
</feature>
<feature type="region of interest" description="Disordered" evidence="11">
    <location>
        <begin position="1871"/>
        <end position="1897"/>
    </location>
</feature>
<dbReference type="GO" id="GO:0008270">
    <property type="term" value="F:zinc ion binding"/>
    <property type="evidence" value="ECO:0007669"/>
    <property type="project" value="InterPro"/>
</dbReference>
<reference evidence="16" key="1">
    <citation type="submission" date="2016-10" db="EMBL/GenBank/DDBJ databases">
        <authorList>
            <person name="Varghese N."/>
            <person name="Submissions S."/>
        </authorList>
    </citation>
    <scope>NUCLEOTIDE SEQUENCE [LARGE SCALE GENOMIC DNA]</scope>
    <source>
        <strain evidence="16">DSM 44544</strain>
    </source>
</reference>
<dbReference type="SUPFAM" id="SSF51735">
    <property type="entry name" value="NAD(P)-binding Rossmann-fold domains"/>
    <property type="match status" value="3"/>
</dbReference>
<dbReference type="SMART" id="SM00829">
    <property type="entry name" value="PKS_ER"/>
    <property type="match status" value="1"/>
</dbReference>
<dbReference type="InterPro" id="IPR016036">
    <property type="entry name" value="Malonyl_transacylase_ACP-bd"/>
</dbReference>
<feature type="domain" description="Ketosynthase family 3 (KS3)" evidence="13">
    <location>
        <begin position="33"/>
        <end position="444"/>
    </location>
</feature>
<evidence type="ECO:0000256" key="10">
    <source>
        <dbReference type="PROSITE-ProRule" id="PRU01363"/>
    </source>
</evidence>
<dbReference type="InterPro" id="IPR014043">
    <property type="entry name" value="Acyl_transferase_dom"/>
</dbReference>
<dbReference type="Gene3D" id="3.10.129.110">
    <property type="entry name" value="Polyketide synthase dehydratase"/>
    <property type="match status" value="1"/>
</dbReference>
<dbReference type="SMART" id="SM00822">
    <property type="entry name" value="PKS_KR"/>
    <property type="match status" value="1"/>
</dbReference>
<dbReference type="InterPro" id="IPR020841">
    <property type="entry name" value="PKS_Beta-ketoAc_synthase_dom"/>
</dbReference>
<dbReference type="InterPro" id="IPR011032">
    <property type="entry name" value="GroES-like_sf"/>
</dbReference>
<dbReference type="InterPro" id="IPR055123">
    <property type="entry name" value="SpnB-like_Rossmann"/>
</dbReference>
<dbReference type="InterPro" id="IPR009081">
    <property type="entry name" value="PP-bd_ACP"/>
</dbReference>
<dbReference type="InterPro" id="IPR020843">
    <property type="entry name" value="ER"/>
</dbReference>
<dbReference type="InterPro" id="IPR015083">
    <property type="entry name" value="NorB/c/GfsB-D-like_docking"/>
</dbReference>
<evidence type="ECO:0000256" key="1">
    <source>
        <dbReference type="ARBA" id="ARBA00001957"/>
    </source>
</evidence>
<evidence type="ECO:0000259" key="13">
    <source>
        <dbReference type="PROSITE" id="PS52004"/>
    </source>
</evidence>
<dbReference type="SUPFAM" id="SSF50129">
    <property type="entry name" value="GroES-like"/>
    <property type="match status" value="1"/>
</dbReference>
<dbReference type="Gene3D" id="3.40.50.720">
    <property type="entry name" value="NAD(P)-binding Rossmann-like Domain"/>
    <property type="match status" value="1"/>
</dbReference>
<dbReference type="InterPro" id="IPR032821">
    <property type="entry name" value="PKS_assoc"/>
</dbReference>
<dbReference type="Pfam" id="PF08659">
    <property type="entry name" value="KR"/>
    <property type="match status" value="1"/>
</dbReference>
<dbReference type="Pfam" id="PF13602">
    <property type="entry name" value="ADH_zinc_N_2"/>
    <property type="match status" value="1"/>
</dbReference>
<dbReference type="Pfam" id="PF16197">
    <property type="entry name" value="KAsynt_C_assoc"/>
    <property type="match status" value="1"/>
</dbReference>
<evidence type="ECO:0000259" key="14">
    <source>
        <dbReference type="PROSITE" id="PS52019"/>
    </source>
</evidence>
<evidence type="ECO:0000256" key="4">
    <source>
        <dbReference type="ARBA" id="ARBA00022553"/>
    </source>
</evidence>
<dbReference type="Proteomes" id="UP000199622">
    <property type="component" value="Unassembled WGS sequence"/>
</dbReference>
<dbReference type="InterPro" id="IPR020806">
    <property type="entry name" value="PKS_PP-bd"/>
</dbReference>
<feature type="region of interest" description="C-terminal hotdog fold" evidence="10">
    <location>
        <begin position="1016"/>
        <end position="1146"/>
    </location>
</feature>
<proteinExistence type="predicted"/>
<gene>
    <name evidence="15" type="ORF">SAMN04489727_4160</name>
</gene>
<dbReference type="Pfam" id="PF14765">
    <property type="entry name" value="PS-DH"/>
    <property type="match status" value="1"/>
</dbReference>
<keyword evidence="8" id="KW-0511">Multifunctional enzyme</keyword>
<evidence type="ECO:0000256" key="7">
    <source>
        <dbReference type="ARBA" id="ARBA00023194"/>
    </source>
</evidence>
<keyword evidence="5" id="KW-0808">Transferase</keyword>
<dbReference type="SMART" id="SM00827">
    <property type="entry name" value="PKS_AT"/>
    <property type="match status" value="1"/>
</dbReference>
<dbReference type="Gene3D" id="1.10.1200.10">
    <property type="entry name" value="ACP-like"/>
    <property type="match status" value="1"/>
</dbReference>
<dbReference type="Pfam" id="PF00698">
    <property type="entry name" value="Acyl_transf_1"/>
    <property type="match status" value="1"/>
</dbReference>
<evidence type="ECO:0000313" key="15">
    <source>
        <dbReference type="EMBL" id="SEC54765.1"/>
    </source>
</evidence>
<name>A0A1H4TE69_9PSEU</name>
<dbReference type="InterPro" id="IPR049551">
    <property type="entry name" value="PKS_DH_C"/>
</dbReference>
<dbReference type="PROSITE" id="PS00012">
    <property type="entry name" value="PHOSPHOPANTETHEINE"/>
    <property type="match status" value="1"/>
</dbReference>
<dbReference type="SMART" id="SM01294">
    <property type="entry name" value="PKS_PP_betabranch"/>
    <property type="match status" value="1"/>
</dbReference>
<feature type="region of interest" description="N-terminal hotdog fold" evidence="10">
    <location>
        <begin position="883"/>
        <end position="1005"/>
    </location>
</feature>
<feature type="domain" description="PKS/mFAS DH" evidence="14">
    <location>
        <begin position="883"/>
        <end position="1146"/>
    </location>
</feature>
<dbReference type="InterPro" id="IPR057326">
    <property type="entry name" value="KR_dom"/>
</dbReference>
<dbReference type="InterPro" id="IPR036291">
    <property type="entry name" value="NAD(P)-bd_dom_sf"/>
</dbReference>
<dbReference type="InterPro" id="IPR006162">
    <property type="entry name" value="Ppantetheine_attach_site"/>
</dbReference>
<dbReference type="InterPro" id="IPR013154">
    <property type="entry name" value="ADH-like_N"/>
</dbReference>
<dbReference type="GO" id="GO:0016491">
    <property type="term" value="F:oxidoreductase activity"/>
    <property type="evidence" value="ECO:0007669"/>
    <property type="project" value="InterPro"/>
</dbReference>
<evidence type="ECO:0000256" key="8">
    <source>
        <dbReference type="ARBA" id="ARBA00023268"/>
    </source>
</evidence>
<dbReference type="Pfam" id="PF22953">
    <property type="entry name" value="SpnB_Rossmann"/>
    <property type="match status" value="1"/>
</dbReference>
<dbReference type="CDD" id="cd08956">
    <property type="entry name" value="KR_3_FAS_SDR_x"/>
    <property type="match status" value="1"/>
</dbReference>
<dbReference type="SUPFAM" id="SSF53901">
    <property type="entry name" value="Thiolase-like"/>
    <property type="match status" value="1"/>
</dbReference>
<dbReference type="RefSeq" id="WP_091309798.1">
    <property type="nucleotide sequence ID" value="NZ_FNSO01000004.1"/>
</dbReference>
<dbReference type="GO" id="GO:0031177">
    <property type="term" value="F:phosphopantetheine binding"/>
    <property type="evidence" value="ECO:0007669"/>
    <property type="project" value="InterPro"/>
</dbReference>
<dbReference type="STRING" id="208445.SAMN04489727_4160"/>
<feature type="active site" description="Proton donor; for dehydratase activity" evidence="10">
    <location>
        <position position="1074"/>
    </location>
</feature>
<dbReference type="OrthoDB" id="9778690at2"/>
<dbReference type="InterPro" id="IPR013968">
    <property type="entry name" value="PKS_KR"/>
</dbReference>
<evidence type="ECO:0000259" key="12">
    <source>
        <dbReference type="PROSITE" id="PS50075"/>
    </source>
</evidence>
<dbReference type="PANTHER" id="PTHR43775:SF51">
    <property type="entry name" value="INACTIVE PHENOLPHTHIOCEROL SYNTHESIS POLYKETIDE SYNTHASE TYPE I PKS1-RELATED"/>
    <property type="match status" value="1"/>
</dbReference>
<dbReference type="GO" id="GO:0004315">
    <property type="term" value="F:3-oxoacyl-[acyl-carrier-protein] synthase activity"/>
    <property type="evidence" value="ECO:0007669"/>
    <property type="project" value="InterPro"/>
</dbReference>
<protein>
    <submittedName>
        <fullName evidence="15">Polyketide synthase 12</fullName>
    </submittedName>
</protein>
<keyword evidence="6" id="KW-0677">Repeat</keyword>
<dbReference type="SUPFAM" id="SSF52151">
    <property type="entry name" value="FabD/lysophospholipase-like"/>
    <property type="match status" value="1"/>
</dbReference>
<feature type="domain" description="Carrier" evidence="12">
    <location>
        <begin position="1903"/>
        <end position="1978"/>
    </location>
</feature>
<evidence type="ECO:0000256" key="6">
    <source>
        <dbReference type="ARBA" id="ARBA00022737"/>
    </source>
</evidence>
<evidence type="ECO:0000256" key="11">
    <source>
        <dbReference type="SAM" id="MobiDB-lite"/>
    </source>
</evidence>
<dbReference type="GO" id="GO:0004312">
    <property type="term" value="F:fatty acid synthase activity"/>
    <property type="evidence" value="ECO:0007669"/>
    <property type="project" value="TreeGrafter"/>
</dbReference>
<dbReference type="CDD" id="cd05195">
    <property type="entry name" value="enoyl_red"/>
    <property type="match status" value="1"/>
</dbReference>
<dbReference type="InterPro" id="IPR036736">
    <property type="entry name" value="ACP-like_sf"/>
</dbReference>
<dbReference type="SUPFAM" id="SSF47336">
    <property type="entry name" value="ACP-like"/>
    <property type="match status" value="1"/>
</dbReference>
<dbReference type="Gene3D" id="3.90.180.10">
    <property type="entry name" value="Medium-chain alcohol dehydrogenases, catalytic domain"/>
    <property type="match status" value="1"/>
</dbReference>
<keyword evidence="9" id="KW-0012">Acyltransferase</keyword>
<dbReference type="InterPro" id="IPR049552">
    <property type="entry name" value="PKS_DH_N"/>
</dbReference>
<comment type="pathway">
    <text evidence="2">Antibiotic biosynthesis.</text>
</comment>
<evidence type="ECO:0000313" key="16">
    <source>
        <dbReference type="Proteomes" id="UP000199622"/>
    </source>
</evidence>
<dbReference type="FunFam" id="1.10.1200.10:FF:000007">
    <property type="entry name" value="Probable polyketide synthase pks17"/>
    <property type="match status" value="1"/>
</dbReference>
<keyword evidence="3" id="KW-0596">Phosphopantetheine</keyword>
<dbReference type="SMART" id="SM00826">
    <property type="entry name" value="PKS_DH"/>
    <property type="match status" value="1"/>
</dbReference>
<accession>A0A1H4TE69</accession>
<dbReference type="Pfam" id="PF08990">
    <property type="entry name" value="Docking"/>
    <property type="match status" value="1"/>
</dbReference>
<dbReference type="InterPro" id="IPR014030">
    <property type="entry name" value="Ketoacyl_synth_N"/>
</dbReference>
<evidence type="ECO:0000256" key="2">
    <source>
        <dbReference type="ARBA" id="ARBA00004792"/>
    </source>
</evidence>
<dbReference type="Gene3D" id="3.40.47.10">
    <property type="match status" value="1"/>
</dbReference>
<dbReference type="Pfam" id="PF00109">
    <property type="entry name" value="ketoacyl-synt"/>
    <property type="match status" value="1"/>
</dbReference>